<evidence type="ECO:0000313" key="1">
    <source>
        <dbReference type="EMBL" id="RNM05937.1"/>
    </source>
</evidence>
<dbReference type="Proteomes" id="UP000271870">
    <property type="component" value="Unassembled WGS sequence"/>
</dbReference>
<dbReference type="EMBL" id="RJLS01000005">
    <property type="protein sequence ID" value="RNM25493.1"/>
    <property type="molecule type" value="Genomic_DNA"/>
</dbReference>
<protein>
    <submittedName>
        <fullName evidence="1">Uncharacterized protein</fullName>
    </submittedName>
</protein>
<comment type="caution">
    <text evidence="1">The sequence shown here is derived from an EMBL/GenBank/DDBJ whole genome shotgun (WGS) entry which is preliminary data.</text>
</comment>
<accession>A0A3N0G0I3</accession>
<dbReference type="RefSeq" id="WP_033568483.1">
    <property type="nucleotide sequence ID" value="NZ_JBPWOM010000008.1"/>
</dbReference>
<sequence>MTDTHATPTDNSITIFRDLIASLPFYQLDEGQLCDLGAIAAESVAGLCHGLNELGDRLQSGANIEPEQRYQLGASLNAAAHLIPALLEICEQAERHTRTVPHADEAIPLYVI</sequence>
<dbReference type="Proteomes" id="UP000276061">
    <property type="component" value="Unassembled WGS sequence"/>
</dbReference>
<organism evidence="1 4">
    <name type="scientific">Dickeya undicola</name>
    <dbReference type="NCBI Taxonomy" id="1577887"/>
    <lineage>
        <taxon>Bacteria</taxon>
        <taxon>Pseudomonadati</taxon>
        <taxon>Pseudomonadota</taxon>
        <taxon>Gammaproteobacteria</taxon>
        <taxon>Enterobacterales</taxon>
        <taxon>Pectobacteriaceae</taxon>
        <taxon>Dickeya</taxon>
    </lineage>
</organism>
<dbReference type="AlphaFoldDB" id="A0A3N0G0I3"/>
<evidence type="ECO:0000313" key="3">
    <source>
        <dbReference type="Proteomes" id="UP000271870"/>
    </source>
</evidence>
<evidence type="ECO:0000313" key="4">
    <source>
        <dbReference type="Proteomes" id="UP000276061"/>
    </source>
</evidence>
<evidence type="ECO:0000313" key="2">
    <source>
        <dbReference type="EMBL" id="RNM25493.1"/>
    </source>
</evidence>
<keyword evidence="3" id="KW-1185">Reference proteome</keyword>
<dbReference type="EMBL" id="RJLR01000020">
    <property type="protein sequence ID" value="RNM05937.1"/>
    <property type="molecule type" value="Genomic_DNA"/>
</dbReference>
<proteinExistence type="predicted"/>
<dbReference type="OrthoDB" id="6432358at2"/>
<name>A0A3N0G0I3_9GAMM</name>
<gene>
    <name evidence="1" type="ORF">EF878_11950</name>
    <name evidence="2" type="ORF">EFS38_06110</name>
</gene>
<reference evidence="3 4" key="1">
    <citation type="submission" date="2018-11" db="EMBL/GenBank/DDBJ databases">
        <title>Characterization of surface water Dickeya isolates.</title>
        <authorList>
            <person name="Van Gijsegem F."/>
            <person name="Pedron J."/>
        </authorList>
    </citation>
    <scope>NUCLEOTIDE SEQUENCE [LARGE SCALE GENOMIC DNA]</scope>
    <source>
        <strain evidence="1 4">FVG1-MFV-O17</strain>
        <strain evidence="2 3">FVG10-MFV-A16</strain>
    </source>
</reference>